<feature type="region of interest" description="Disordered" evidence="1">
    <location>
        <begin position="1"/>
        <end position="65"/>
    </location>
</feature>
<dbReference type="RefSeq" id="WP_205106302.1">
    <property type="nucleotide sequence ID" value="NZ_BAAAHT010000016.1"/>
</dbReference>
<protein>
    <submittedName>
        <fullName evidence="2">Uncharacterized protein</fullName>
    </submittedName>
</protein>
<accession>A0ABS2L254</accession>
<evidence type="ECO:0000313" key="2">
    <source>
        <dbReference type="EMBL" id="MBM7470566.1"/>
    </source>
</evidence>
<gene>
    <name evidence="2" type="ORF">JOE66_000200</name>
</gene>
<evidence type="ECO:0000256" key="1">
    <source>
        <dbReference type="SAM" id="MobiDB-lite"/>
    </source>
</evidence>
<proteinExistence type="predicted"/>
<evidence type="ECO:0000313" key="3">
    <source>
        <dbReference type="Proteomes" id="UP000776164"/>
    </source>
</evidence>
<name>A0ABS2L254_9MICO</name>
<dbReference type="EMBL" id="JAFBBU010000001">
    <property type="protein sequence ID" value="MBM7470566.1"/>
    <property type="molecule type" value="Genomic_DNA"/>
</dbReference>
<keyword evidence="3" id="KW-1185">Reference proteome</keyword>
<reference evidence="2 3" key="1">
    <citation type="submission" date="2021-01" db="EMBL/GenBank/DDBJ databases">
        <title>Sequencing the genomes of 1000 actinobacteria strains.</title>
        <authorList>
            <person name="Klenk H.-P."/>
        </authorList>
    </citation>
    <scope>NUCLEOTIDE SEQUENCE [LARGE SCALE GENOMIC DNA]</scope>
    <source>
        <strain evidence="2 3">DSM 13057</strain>
    </source>
</reference>
<sequence>MSTDGKNESQADHTTDGKSGGELAELIATVDEEHGDKGATAMSDRLRNKTPETQAEPENPGDVED</sequence>
<organism evidence="2 3">
    <name type="scientific">Subtercola frigoramans</name>
    <dbReference type="NCBI Taxonomy" id="120298"/>
    <lineage>
        <taxon>Bacteria</taxon>
        <taxon>Bacillati</taxon>
        <taxon>Actinomycetota</taxon>
        <taxon>Actinomycetes</taxon>
        <taxon>Micrococcales</taxon>
        <taxon>Microbacteriaceae</taxon>
        <taxon>Subtercola</taxon>
    </lineage>
</organism>
<comment type="caution">
    <text evidence="2">The sequence shown here is derived from an EMBL/GenBank/DDBJ whole genome shotgun (WGS) entry which is preliminary data.</text>
</comment>
<dbReference type="Proteomes" id="UP000776164">
    <property type="component" value="Unassembled WGS sequence"/>
</dbReference>
<feature type="compositionally biased region" description="Basic and acidic residues" evidence="1">
    <location>
        <begin position="1"/>
        <end position="16"/>
    </location>
</feature>